<gene>
    <name evidence="1" type="ORF">E2C01_000609</name>
</gene>
<sequence length="84" mass="9566">MDTSRTVGASFRFSSEDFSLRLYESRVPTVGFNEFKCWQRGVGVGPLVRSAGPVNRHRDVTYTTTSNQDHLPPPLIKHIFGRRK</sequence>
<proteinExistence type="predicted"/>
<organism evidence="1 2">
    <name type="scientific">Portunus trituberculatus</name>
    <name type="common">Swimming crab</name>
    <name type="synonym">Neptunus trituberculatus</name>
    <dbReference type="NCBI Taxonomy" id="210409"/>
    <lineage>
        <taxon>Eukaryota</taxon>
        <taxon>Metazoa</taxon>
        <taxon>Ecdysozoa</taxon>
        <taxon>Arthropoda</taxon>
        <taxon>Crustacea</taxon>
        <taxon>Multicrustacea</taxon>
        <taxon>Malacostraca</taxon>
        <taxon>Eumalacostraca</taxon>
        <taxon>Eucarida</taxon>
        <taxon>Decapoda</taxon>
        <taxon>Pleocyemata</taxon>
        <taxon>Brachyura</taxon>
        <taxon>Eubrachyura</taxon>
        <taxon>Portunoidea</taxon>
        <taxon>Portunidae</taxon>
        <taxon>Portuninae</taxon>
        <taxon>Portunus</taxon>
    </lineage>
</organism>
<dbReference type="AlphaFoldDB" id="A0A5B7CFM3"/>
<comment type="caution">
    <text evidence="1">The sequence shown here is derived from an EMBL/GenBank/DDBJ whole genome shotgun (WGS) entry which is preliminary data.</text>
</comment>
<evidence type="ECO:0000313" key="1">
    <source>
        <dbReference type="EMBL" id="MPC08038.1"/>
    </source>
</evidence>
<evidence type="ECO:0000313" key="2">
    <source>
        <dbReference type="Proteomes" id="UP000324222"/>
    </source>
</evidence>
<dbReference type="Proteomes" id="UP000324222">
    <property type="component" value="Unassembled WGS sequence"/>
</dbReference>
<protein>
    <submittedName>
        <fullName evidence="1">Uncharacterized protein</fullName>
    </submittedName>
</protein>
<reference evidence="1 2" key="1">
    <citation type="submission" date="2019-05" db="EMBL/GenBank/DDBJ databases">
        <title>Another draft genome of Portunus trituberculatus and its Hox gene families provides insights of decapod evolution.</title>
        <authorList>
            <person name="Jeong J.-H."/>
            <person name="Song I."/>
            <person name="Kim S."/>
            <person name="Choi T."/>
            <person name="Kim D."/>
            <person name="Ryu S."/>
            <person name="Kim W."/>
        </authorList>
    </citation>
    <scope>NUCLEOTIDE SEQUENCE [LARGE SCALE GENOMIC DNA]</scope>
    <source>
        <tissue evidence="1">Muscle</tissue>
    </source>
</reference>
<keyword evidence="2" id="KW-1185">Reference proteome</keyword>
<dbReference type="EMBL" id="VSRR010000015">
    <property type="protein sequence ID" value="MPC08038.1"/>
    <property type="molecule type" value="Genomic_DNA"/>
</dbReference>
<name>A0A5B7CFM3_PORTR</name>
<accession>A0A5B7CFM3</accession>